<dbReference type="AlphaFoldDB" id="A0A438KN63"/>
<keyword evidence="2" id="KW-0862">Zinc</keyword>
<dbReference type="PROSITE" id="PS50994">
    <property type="entry name" value="INTEGRASE"/>
    <property type="match status" value="1"/>
</dbReference>
<dbReference type="SUPFAM" id="SSF53098">
    <property type="entry name" value="Ribonuclease H-like"/>
    <property type="match status" value="1"/>
</dbReference>
<evidence type="ECO:0000259" key="4">
    <source>
        <dbReference type="PROSITE" id="PS50994"/>
    </source>
</evidence>
<keyword evidence="2" id="KW-0479">Metal-binding</keyword>
<dbReference type="InterPro" id="IPR054722">
    <property type="entry name" value="PolX-like_BBD"/>
</dbReference>
<dbReference type="InterPro" id="IPR036875">
    <property type="entry name" value="Znf_CCHC_sf"/>
</dbReference>
<dbReference type="SUPFAM" id="SSF57756">
    <property type="entry name" value="Retrovirus zinc finger-like domains"/>
    <property type="match status" value="1"/>
</dbReference>
<accession>A0A438KN63</accession>
<dbReference type="InterPro" id="IPR039537">
    <property type="entry name" value="Retrotran_Ty1/copia-like"/>
</dbReference>
<evidence type="ECO:0000259" key="3">
    <source>
        <dbReference type="PROSITE" id="PS50158"/>
    </source>
</evidence>
<dbReference type="SMART" id="SM00343">
    <property type="entry name" value="ZnF_C2HC"/>
    <property type="match status" value="2"/>
</dbReference>
<reference evidence="5 6" key="1">
    <citation type="journal article" date="2018" name="PLoS Genet.">
        <title>Population sequencing reveals clonal diversity and ancestral inbreeding in the grapevine cultivar Chardonnay.</title>
        <authorList>
            <person name="Roach M.J."/>
            <person name="Johnson D.L."/>
            <person name="Bohlmann J."/>
            <person name="van Vuuren H.J."/>
            <person name="Jones S.J."/>
            <person name="Pretorius I.S."/>
            <person name="Schmidt S.A."/>
            <person name="Borneman A.R."/>
        </authorList>
    </citation>
    <scope>NUCLEOTIDE SEQUENCE [LARGE SCALE GENOMIC DNA]</scope>
    <source>
        <strain evidence="6">cv. Chardonnay</strain>
        <tissue evidence="5">Leaf</tissue>
    </source>
</reference>
<dbReference type="PANTHER" id="PTHR42648">
    <property type="entry name" value="TRANSPOSASE, PUTATIVE-RELATED"/>
    <property type="match status" value="1"/>
</dbReference>
<evidence type="ECO:0000313" key="5">
    <source>
        <dbReference type="EMBL" id="RVX22639.1"/>
    </source>
</evidence>
<dbReference type="EMBL" id="QGNW01000003">
    <property type="protein sequence ID" value="RVX22639.1"/>
    <property type="molecule type" value="Genomic_DNA"/>
</dbReference>
<name>A0A438KN63_VITVI</name>
<protein>
    <submittedName>
        <fullName evidence="5">Retrovirus-related Pol polyprotein from transposon TNT 1-94</fullName>
    </submittedName>
</protein>
<gene>
    <name evidence="5" type="primary">POLX_1125</name>
    <name evidence="5" type="ORF">CK203_012518</name>
</gene>
<feature type="domain" description="CCHC-type" evidence="3">
    <location>
        <begin position="239"/>
        <end position="254"/>
    </location>
</feature>
<dbReference type="GO" id="GO:0003676">
    <property type="term" value="F:nucleic acid binding"/>
    <property type="evidence" value="ECO:0007669"/>
    <property type="project" value="InterPro"/>
</dbReference>
<dbReference type="GO" id="GO:0008233">
    <property type="term" value="F:peptidase activity"/>
    <property type="evidence" value="ECO:0007669"/>
    <property type="project" value="UniProtKB-KW"/>
</dbReference>
<comment type="caution">
    <text evidence="5">The sequence shown here is derived from an EMBL/GenBank/DDBJ whole genome shotgun (WGS) entry which is preliminary data.</text>
</comment>
<keyword evidence="1" id="KW-0378">Hydrolase</keyword>
<dbReference type="PANTHER" id="PTHR42648:SF28">
    <property type="entry name" value="TRANSPOSON-ENCODED PROTEIN WITH RIBONUCLEASE H-LIKE AND RETROVIRUS ZINC FINGER-LIKE DOMAINS"/>
    <property type="match status" value="1"/>
</dbReference>
<dbReference type="Proteomes" id="UP000288805">
    <property type="component" value="Unassembled WGS sequence"/>
</dbReference>
<dbReference type="GO" id="GO:0008270">
    <property type="term" value="F:zinc ion binding"/>
    <property type="evidence" value="ECO:0007669"/>
    <property type="project" value="UniProtKB-KW"/>
</dbReference>
<evidence type="ECO:0000256" key="2">
    <source>
        <dbReference type="PROSITE-ProRule" id="PRU00047"/>
    </source>
</evidence>
<keyword evidence="1" id="KW-0645">Protease</keyword>
<dbReference type="Pfam" id="PF22936">
    <property type="entry name" value="Pol_BBD"/>
    <property type="match status" value="1"/>
</dbReference>
<dbReference type="PROSITE" id="PS50158">
    <property type="entry name" value="ZF_CCHC"/>
    <property type="match status" value="1"/>
</dbReference>
<dbReference type="InterPro" id="IPR001878">
    <property type="entry name" value="Znf_CCHC"/>
</dbReference>
<dbReference type="InterPro" id="IPR036397">
    <property type="entry name" value="RNaseH_sf"/>
</dbReference>
<sequence>MDSAPLCVKFTGTNYSTWAFQFELFFKGKDLWGHVDGTDVEKPSTFDKSQDVRSSPSWVVLDARIMSWLVGSVEPHIVTHLWPHRSAQSMWAYLKKVYHQDNDARRFQLEHAIAIFQYGSLSIQDYYSAFLTIWHEYADLVTADVPITVLSTIQTSHATTRRDQFLMKLRPEYESVRSSLLNRSLVPSFDICFGELLREEQRLSTQAILEQSHGSSGTTTVAYTAQGRGLPMHSKNLQCFCCKEYGHIAATCPKKFCSYCKKKGHIIKECRIHPQNRQAQAFQTSVIVPPVATSAAHDSPSATCYVPAPDYCTPKMVQQMLISALSAMGFQGNNSTKLWYVDSGASNHMTNNPTALCHVRPYAGQFSIQTANGNSLPIAAIGDASSKFTDVFLAPQLSTNLIYDQVTGEPIAKGPKVGYLSMVWHRRLGHPNTQILSHVLNSDLPVEHLTALILSIVMFRDLPCGEYLSTEFQAFLASKGIIHQRSCPSTPQQNGVVERKNRHLLDVVRTLLLESSVPSMFWVEALKTSTHLINRLPSQVLHMESPYFRLFAKQPSYDHLRIFGCVCFVHLPPHERHKLSTQSVRCAFLGYNMCQKGFVCYDPTLHRTRISRNVIFFENQHFFPVSFSTVVLPSFEQQFSDLHPVSSRFQPGIVYTRRSCPQSLSMAHPISDPTTLQIQ</sequence>
<dbReference type="Gene3D" id="4.10.60.10">
    <property type="entry name" value="Zinc finger, CCHC-type"/>
    <property type="match status" value="2"/>
</dbReference>
<dbReference type="InterPro" id="IPR012337">
    <property type="entry name" value="RNaseH-like_sf"/>
</dbReference>
<dbReference type="Gene3D" id="3.30.420.10">
    <property type="entry name" value="Ribonuclease H-like superfamily/Ribonuclease H"/>
    <property type="match status" value="1"/>
</dbReference>
<feature type="domain" description="Integrase catalytic" evidence="4">
    <location>
        <begin position="349"/>
        <end position="554"/>
    </location>
</feature>
<keyword evidence="2" id="KW-0863">Zinc-finger</keyword>
<dbReference type="InterPro" id="IPR001584">
    <property type="entry name" value="Integrase_cat-core"/>
</dbReference>
<dbReference type="InterPro" id="IPR057670">
    <property type="entry name" value="SH3_retrovirus"/>
</dbReference>
<organism evidence="5 6">
    <name type="scientific">Vitis vinifera</name>
    <name type="common">Grape</name>
    <dbReference type="NCBI Taxonomy" id="29760"/>
    <lineage>
        <taxon>Eukaryota</taxon>
        <taxon>Viridiplantae</taxon>
        <taxon>Streptophyta</taxon>
        <taxon>Embryophyta</taxon>
        <taxon>Tracheophyta</taxon>
        <taxon>Spermatophyta</taxon>
        <taxon>Magnoliopsida</taxon>
        <taxon>eudicotyledons</taxon>
        <taxon>Gunneridae</taxon>
        <taxon>Pentapetalae</taxon>
        <taxon>rosids</taxon>
        <taxon>Vitales</taxon>
        <taxon>Vitaceae</taxon>
        <taxon>Viteae</taxon>
        <taxon>Vitis</taxon>
    </lineage>
</organism>
<dbReference type="GO" id="GO:0006508">
    <property type="term" value="P:proteolysis"/>
    <property type="evidence" value="ECO:0007669"/>
    <property type="project" value="UniProtKB-KW"/>
</dbReference>
<dbReference type="Pfam" id="PF25597">
    <property type="entry name" value="SH3_retrovirus"/>
    <property type="match status" value="1"/>
</dbReference>
<evidence type="ECO:0000313" key="6">
    <source>
        <dbReference type="Proteomes" id="UP000288805"/>
    </source>
</evidence>
<dbReference type="GO" id="GO:0015074">
    <property type="term" value="P:DNA integration"/>
    <property type="evidence" value="ECO:0007669"/>
    <property type="project" value="InterPro"/>
</dbReference>
<proteinExistence type="predicted"/>
<evidence type="ECO:0000256" key="1">
    <source>
        <dbReference type="ARBA" id="ARBA00022670"/>
    </source>
</evidence>
<dbReference type="Pfam" id="PF14223">
    <property type="entry name" value="Retrotran_gag_2"/>
    <property type="match status" value="1"/>
</dbReference>